<feature type="domain" description="Pyrroline-5-carboxylate reductase catalytic N-terminal" evidence="2">
    <location>
        <begin position="2"/>
        <end position="92"/>
    </location>
</feature>
<sequence>MKISILGTGKMGSAVGRQLAKCGYQVIFGSRDPTANMDKFSGINTISIKNYSEAALSANVVVVAVPWSFALELLKSLEDQLKGKVIVDLTNPLSADISRLVVGGNDSAAEQIASRLPESHVVKAFNAITADSFPTPNLCGEPAQIFYCSDNEAAKDVARTLITSVGYEHKNCGVLSNARYLEAIAMLWLQLAFWEEKGSEWSFKIVGEFEEVCA</sequence>
<dbReference type="GO" id="GO:0015677">
    <property type="term" value="P:copper ion import"/>
    <property type="evidence" value="ECO:0007669"/>
    <property type="project" value="TreeGrafter"/>
</dbReference>
<dbReference type="GO" id="GO:0005886">
    <property type="term" value="C:plasma membrane"/>
    <property type="evidence" value="ECO:0007669"/>
    <property type="project" value="TreeGrafter"/>
</dbReference>
<dbReference type="PANTHER" id="PTHR14239:SF0">
    <property type="entry name" value="F420-DEPENDENT NADP REDUCTASE"/>
    <property type="match status" value="1"/>
</dbReference>
<dbReference type="Proteomes" id="UP000070578">
    <property type="component" value="Unassembled WGS sequence"/>
</dbReference>
<accession>A0A139BQI4</accession>
<dbReference type="Pfam" id="PF03807">
    <property type="entry name" value="F420_oxidored"/>
    <property type="match status" value="1"/>
</dbReference>
<comment type="caution">
    <text evidence="3">The sequence shown here is derived from an EMBL/GenBank/DDBJ whole genome shotgun (WGS) entry which is preliminary data.</text>
</comment>
<organism evidence="3 4">
    <name type="scientific">Candidatus Gallionella acididurans</name>
    <dbReference type="NCBI Taxonomy" id="1796491"/>
    <lineage>
        <taxon>Bacteria</taxon>
        <taxon>Pseudomonadati</taxon>
        <taxon>Pseudomonadota</taxon>
        <taxon>Betaproteobacteria</taxon>
        <taxon>Nitrosomonadales</taxon>
        <taxon>Gallionellaceae</taxon>
        <taxon>Gallionella</taxon>
    </lineage>
</organism>
<dbReference type="GO" id="GO:0052851">
    <property type="term" value="F:ferric-chelate reductase (NADPH) activity"/>
    <property type="evidence" value="ECO:0007669"/>
    <property type="project" value="TreeGrafter"/>
</dbReference>
<evidence type="ECO:0000256" key="1">
    <source>
        <dbReference type="ARBA" id="ARBA00023002"/>
    </source>
</evidence>
<dbReference type="EMBL" id="LSLI01000087">
    <property type="protein sequence ID" value="KXS31254.1"/>
    <property type="molecule type" value="Genomic_DNA"/>
</dbReference>
<dbReference type="InterPro" id="IPR036291">
    <property type="entry name" value="NAD(P)-bd_dom_sf"/>
</dbReference>
<gene>
    <name evidence="3" type="ORF">AWT59_2613</name>
</gene>
<dbReference type="InterPro" id="IPR051267">
    <property type="entry name" value="STEAP_metalloreductase"/>
</dbReference>
<protein>
    <recommendedName>
        <fullName evidence="2">Pyrroline-5-carboxylate reductase catalytic N-terminal domain-containing protein</fullName>
    </recommendedName>
</protein>
<dbReference type="GO" id="GO:0008823">
    <property type="term" value="F:cupric reductase (NADH) activity"/>
    <property type="evidence" value="ECO:0007669"/>
    <property type="project" value="TreeGrafter"/>
</dbReference>
<dbReference type="Gene3D" id="3.40.50.720">
    <property type="entry name" value="NAD(P)-binding Rossmann-like Domain"/>
    <property type="match status" value="1"/>
</dbReference>
<evidence type="ECO:0000313" key="4">
    <source>
        <dbReference type="Proteomes" id="UP000070578"/>
    </source>
</evidence>
<evidence type="ECO:0000259" key="2">
    <source>
        <dbReference type="Pfam" id="PF03807"/>
    </source>
</evidence>
<name>A0A139BQI4_9PROT</name>
<reference evidence="3 4" key="1">
    <citation type="submission" date="2016-02" db="EMBL/GenBank/DDBJ databases">
        <authorList>
            <person name="Wen L."/>
            <person name="He K."/>
            <person name="Yang H."/>
        </authorList>
    </citation>
    <scope>NUCLEOTIDE SEQUENCE [LARGE SCALE GENOMIC DNA]</scope>
    <source>
        <strain evidence="3">ShG14-8</strain>
    </source>
</reference>
<dbReference type="InterPro" id="IPR028939">
    <property type="entry name" value="P5C_Rdtase_cat_N"/>
</dbReference>
<reference evidence="3 4" key="2">
    <citation type="submission" date="2016-03" db="EMBL/GenBank/DDBJ databases">
        <title>New uncultured bacterium of the family Gallionellaceae from acid mine drainage: description and reconstruction of genome based on metagenomic analysis of microbial community.</title>
        <authorList>
            <person name="Kadnikov V."/>
            <person name="Ivasenko D."/>
            <person name="Beletsky A."/>
            <person name="Mardanov A."/>
            <person name="Danilova E."/>
            <person name="Pimenov N."/>
            <person name="Karnachuk O."/>
            <person name="Ravin N."/>
        </authorList>
    </citation>
    <scope>NUCLEOTIDE SEQUENCE [LARGE SCALE GENOMIC DNA]</scope>
    <source>
        <strain evidence="3">ShG14-8</strain>
    </source>
</reference>
<dbReference type="AlphaFoldDB" id="A0A139BQI4"/>
<dbReference type="PANTHER" id="PTHR14239">
    <property type="entry name" value="DUDULIN-RELATED"/>
    <property type="match status" value="1"/>
</dbReference>
<keyword evidence="1" id="KW-0560">Oxidoreductase</keyword>
<proteinExistence type="predicted"/>
<evidence type="ECO:0000313" key="3">
    <source>
        <dbReference type="EMBL" id="KXS31254.1"/>
    </source>
</evidence>
<dbReference type="SUPFAM" id="SSF51735">
    <property type="entry name" value="NAD(P)-binding Rossmann-fold domains"/>
    <property type="match status" value="1"/>
</dbReference>